<gene>
    <name evidence="8" type="ORF">PBOR_25855</name>
</gene>
<evidence type="ECO:0000256" key="2">
    <source>
        <dbReference type="ARBA" id="ARBA00022475"/>
    </source>
</evidence>
<reference evidence="8" key="1">
    <citation type="submission" date="2014-08" db="EMBL/GenBank/DDBJ databases">
        <title>Comparative genomics of the Paenibacillus odorifer group.</title>
        <authorList>
            <person name="den Bakker H.C."/>
            <person name="Tsai Y.-C.Y.-C."/>
            <person name="Martin N."/>
            <person name="Korlach J."/>
            <person name="Wiedmann M."/>
        </authorList>
    </citation>
    <scope>NUCLEOTIDE SEQUENCE [LARGE SCALE GENOMIC DNA]</scope>
    <source>
        <strain evidence="8">DSM 13188</strain>
    </source>
</reference>
<feature type="transmembrane region" description="Helical" evidence="6">
    <location>
        <begin position="688"/>
        <end position="710"/>
    </location>
</feature>
<dbReference type="GO" id="GO:0022857">
    <property type="term" value="F:transmembrane transporter activity"/>
    <property type="evidence" value="ECO:0007669"/>
    <property type="project" value="InterPro"/>
</dbReference>
<feature type="transmembrane region" description="Helical" evidence="6">
    <location>
        <begin position="608"/>
        <end position="627"/>
    </location>
</feature>
<dbReference type="InterPro" id="IPR004869">
    <property type="entry name" value="MMPL_dom"/>
</dbReference>
<proteinExistence type="predicted"/>
<dbReference type="SUPFAM" id="SSF82866">
    <property type="entry name" value="Multidrug efflux transporter AcrB transmembrane domain"/>
    <property type="match status" value="2"/>
</dbReference>
<evidence type="ECO:0000313" key="9">
    <source>
        <dbReference type="Proteomes" id="UP000029518"/>
    </source>
</evidence>
<protein>
    <submittedName>
        <fullName evidence="8">Transporter</fullName>
    </submittedName>
</protein>
<evidence type="ECO:0000259" key="7">
    <source>
        <dbReference type="PROSITE" id="PS50156"/>
    </source>
</evidence>
<dbReference type="EMBL" id="CP009285">
    <property type="protein sequence ID" value="AIQ59991.1"/>
    <property type="molecule type" value="Genomic_DNA"/>
</dbReference>
<feature type="domain" description="SSD" evidence="7">
    <location>
        <begin position="233"/>
        <end position="381"/>
    </location>
</feature>
<dbReference type="AlphaFoldDB" id="A0A089LER9"/>
<evidence type="ECO:0000256" key="5">
    <source>
        <dbReference type="ARBA" id="ARBA00023136"/>
    </source>
</evidence>
<dbReference type="PANTHER" id="PTHR33406">
    <property type="entry name" value="MEMBRANE PROTEIN MJ1562-RELATED"/>
    <property type="match status" value="1"/>
</dbReference>
<evidence type="ECO:0000256" key="1">
    <source>
        <dbReference type="ARBA" id="ARBA00004651"/>
    </source>
</evidence>
<feature type="transmembrane region" description="Helical" evidence="6">
    <location>
        <begin position="647"/>
        <end position="667"/>
    </location>
</feature>
<keyword evidence="4 6" id="KW-1133">Transmembrane helix</keyword>
<evidence type="ECO:0000256" key="6">
    <source>
        <dbReference type="SAM" id="Phobius"/>
    </source>
</evidence>
<sequence>MSTFLYRLGKSAYSKPWYFIAAWIVVLGVIGALLGVNGIQSSSEMKIEGTESQKVLDKLTQELPAAAGGQASVAFTAPDGERLDTPERVALLQKAINDVYNMEYVINPVELAAQAAAAAAQAAGADPSAAAGQAAAADPSAAAGQAAAAAQSAPYGPLMADGAPVPGVMLSADGNIALFQFQFTVQQTSLPSEVPDNIIDTVTEVEQAGSGITAIPSDSLKSIPAIGSTEAVGVVVAAVVLFMTLGSVVAAGLPLITALLGVGISVGGAFALGSLIQMNDITPILAVMIGLAVGIDYSLFIVNRQRRLILDEKLSAGESASRALGTAGSAVFFAGLTVIIALCGMLVIGIGFLSTMALVAAASVLINVLLALTLLPALLGLVGEKIVTAKARTKNTGNSKKERHGFSHRWANATVKYRWVIIILVVLVLGAAAIPVTKMELGIPSGASANLDTPARQSYDVISKGFGEGFNGPLLLVAEPKNPSDKISMELLGKLTQELQMHDNVTQVSPMGVNATGDLAIISLIPKTGPTDTATRDLVQELRDPSSSLTSGNNINLGVTGFTAINIDMSSKLSDAFPVYIGIIVILSLIILLLVFRSIIVPIKATIGFVLSILATFGVTTAVYQWGWLHSLFGFDTGGPLLSFMPILVTGILYGLAMDYQVFLVSSMREAYVHGRHGNDSVVHGYDLASRVVLAAGVIMVSVFFGFIFAPDAMIKQIGFALAFGILIDAFIIRMTLVPAVMAVFGDKAWWLPKWLDRLLPNLDVEGDKLIAKLNAESGQKH</sequence>
<keyword evidence="2" id="KW-1003">Cell membrane</keyword>
<dbReference type="PRINTS" id="PR00702">
    <property type="entry name" value="ACRIFLAVINRP"/>
</dbReference>
<evidence type="ECO:0000256" key="3">
    <source>
        <dbReference type="ARBA" id="ARBA00022692"/>
    </source>
</evidence>
<dbReference type="PANTHER" id="PTHR33406:SF13">
    <property type="entry name" value="MEMBRANE PROTEIN YDFJ"/>
    <property type="match status" value="1"/>
</dbReference>
<feature type="transmembrane region" description="Helical" evidence="6">
    <location>
        <begin position="323"/>
        <end position="352"/>
    </location>
</feature>
<dbReference type="Proteomes" id="UP000029518">
    <property type="component" value="Chromosome"/>
</dbReference>
<dbReference type="KEGG" id="pbd:PBOR_25855"/>
<keyword evidence="5 6" id="KW-0472">Membrane</keyword>
<dbReference type="RefSeq" id="WP_042216327.1">
    <property type="nucleotide sequence ID" value="NZ_CP009285.1"/>
</dbReference>
<keyword evidence="9" id="KW-1185">Reference proteome</keyword>
<accession>A0A089LER9</accession>
<dbReference type="Pfam" id="PF03176">
    <property type="entry name" value="MMPL"/>
    <property type="match status" value="2"/>
</dbReference>
<evidence type="ECO:0000313" key="8">
    <source>
        <dbReference type="EMBL" id="AIQ59991.1"/>
    </source>
</evidence>
<feature type="transmembrane region" description="Helical" evidence="6">
    <location>
        <begin position="231"/>
        <end position="264"/>
    </location>
</feature>
<feature type="transmembrane region" description="Helical" evidence="6">
    <location>
        <begin position="417"/>
        <end position="436"/>
    </location>
</feature>
<dbReference type="OrthoDB" id="7051771at2"/>
<keyword evidence="3 6" id="KW-0812">Transmembrane</keyword>
<feature type="transmembrane region" description="Helical" evidence="6">
    <location>
        <begin position="358"/>
        <end position="382"/>
    </location>
</feature>
<dbReference type="PROSITE" id="PS50156">
    <property type="entry name" value="SSD"/>
    <property type="match status" value="1"/>
</dbReference>
<dbReference type="InterPro" id="IPR050545">
    <property type="entry name" value="Mycobact_MmpL"/>
</dbReference>
<dbReference type="InterPro" id="IPR001036">
    <property type="entry name" value="Acrflvin-R"/>
</dbReference>
<organism evidence="8 9">
    <name type="scientific">Paenibacillus borealis</name>
    <dbReference type="NCBI Taxonomy" id="160799"/>
    <lineage>
        <taxon>Bacteria</taxon>
        <taxon>Bacillati</taxon>
        <taxon>Bacillota</taxon>
        <taxon>Bacilli</taxon>
        <taxon>Bacillales</taxon>
        <taxon>Paenibacillaceae</taxon>
        <taxon>Paenibacillus</taxon>
    </lineage>
</organism>
<feature type="transmembrane region" description="Helical" evidence="6">
    <location>
        <begin position="577"/>
        <end position="596"/>
    </location>
</feature>
<dbReference type="GO" id="GO:0005886">
    <property type="term" value="C:plasma membrane"/>
    <property type="evidence" value="ECO:0007669"/>
    <property type="project" value="UniProtKB-SubCell"/>
</dbReference>
<dbReference type="Gene3D" id="1.20.1640.10">
    <property type="entry name" value="Multidrug efflux transporter AcrB transmembrane domain"/>
    <property type="match status" value="2"/>
</dbReference>
<evidence type="ECO:0000256" key="4">
    <source>
        <dbReference type="ARBA" id="ARBA00022989"/>
    </source>
</evidence>
<feature type="transmembrane region" description="Helical" evidence="6">
    <location>
        <begin position="722"/>
        <end position="745"/>
    </location>
</feature>
<dbReference type="InterPro" id="IPR000731">
    <property type="entry name" value="SSD"/>
</dbReference>
<dbReference type="HOGENOM" id="CLU_005108_1_1_9"/>
<name>A0A089LER9_PAEBO</name>
<feature type="transmembrane region" description="Helical" evidence="6">
    <location>
        <begin position="16"/>
        <end position="36"/>
    </location>
</feature>
<feature type="transmembrane region" description="Helical" evidence="6">
    <location>
        <begin position="284"/>
        <end position="302"/>
    </location>
</feature>
<comment type="subcellular location">
    <subcellularLocation>
        <location evidence="1">Cell membrane</location>
        <topology evidence="1">Multi-pass membrane protein</topology>
    </subcellularLocation>
</comment>